<evidence type="ECO:0000313" key="3">
    <source>
        <dbReference type="Proteomes" id="UP001597169"/>
    </source>
</evidence>
<organism evidence="2 3">
    <name type="scientific">Paenibacillus provencensis</name>
    <dbReference type="NCBI Taxonomy" id="441151"/>
    <lineage>
        <taxon>Bacteria</taxon>
        <taxon>Bacillati</taxon>
        <taxon>Bacillota</taxon>
        <taxon>Bacilli</taxon>
        <taxon>Bacillales</taxon>
        <taxon>Paenibacillaceae</taxon>
        <taxon>Paenibacillus</taxon>
    </lineage>
</organism>
<evidence type="ECO:0008006" key="4">
    <source>
        <dbReference type="Google" id="ProtNLM"/>
    </source>
</evidence>
<name>A0ABW3PJG5_9BACL</name>
<evidence type="ECO:0000256" key="1">
    <source>
        <dbReference type="SAM" id="MobiDB-lite"/>
    </source>
</evidence>
<proteinExistence type="predicted"/>
<comment type="caution">
    <text evidence="2">The sequence shown here is derived from an EMBL/GenBank/DDBJ whole genome shotgun (WGS) entry which is preliminary data.</text>
</comment>
<feature type="region of interest" description="Disordered" evidence="1">
    <location>
        <begin position="30"/>
        <end position="61"/>
    </location>
</feature>
<feature type="compositionally biased region" description="Polar residues" evidence="1">
    <location>
        <begin position="46"/>
        <end position="57"/>
    </location>
</feature>
<sequence length="213" mass="23490">MKLKKKHPFWIVVPLFVLVIVITACSGEAGPVTKPVTEDSEDLPSLSPSTEQESQVEMNREETKSFEMMTAEGNQSLDGRLNHGEGFSVYVFEKFTFDAATGRLSLSSNPDYSVEIEPLPADYDLDQLEAAAIEELSQIGEVSDYSGELVEHPLRSAKLYLQASGENGISDYMVWTSEQGDAFEFRLHNPKGEEASDFAGPVIVSLSTVQKDM</sequence>
<evidence type="ECO:0000313" key="2">
    <source>
        <dbReference type="EMBL" id="MFD1127759.1"/>
    </source>
</evidence>
<dbReference type="PROSITE" id="PS51257">
    <property type="entry name" value="PROKAR_LIPOPROTEIN"/>
    <property type="match status" value="1"/>
</dbReference>
<gene>
    <name evidence="2" type="ORF">ACFQ3J_06170</name>
</gene>
<accession>A0ABW3PJG5</accession>
<protein>
    <recommendedName>
        <fullName evidence="4">Secreted protein</fullName>
    </recommendedName>
</protein>
<keyword evidence="3" id="KW-1185">Reference proteome</keyword>
<dbReference type="EMBL" id="JBHTKX010000001">
    <property type="protein sequence ID" value="MFD1127759.1"/>
    <property type="molecule type" value="Genomic_DNA"/>
</dbReference>
<dbReference type="RefSeq" id="WP_091156788.1">
    <property type="nucleotide sequence ID" value="NZ_JBHTKX010000001.1"/>
</dbReference>
<dbReference type="Proteomes" id="UP001597169">
    <property type="component" value="Unassembled WGS sequence"/>
</dbReference>
<reference evidence="3" key="1">
    <citation type="journal article" date="2019" name="Int. J. Syst. Evol. Microbiol.">
        <title>The Global Catalogue of Microorganisms (GCM) 10K type strain sequencing project: providing services to taxonomists for standard genome sequencing and annotation.</title>
        <authorList>
            <consortium name="The Broad Institute Genomics Platform"/>
            <consortium name="The Broad Institute Genome Sequencing Center for Infectious Disease"/>
            <person name="Wu L."/>
            <person name="Ma J."/>
        </authorList>
    </citation>
    <scope>NUCLEOTIDE SEQUENCE [LARGE SCALE GENOMIC DNA]</scope>
    <source>
        <strain evidence="3">CCUG 53519</strain>
    </source>
</reference>